<dbReference type="Proteomes" id="UP001152797">
    <property type="component" value="Unassembled WGS sequence"/>
</dbReference>
<comment type="caution">
    <text evidence="1">The sequence shown here is derived from an EMBL/GenBank/DDBJ whole genome shotgun (WGS) entry which is preliminary data.</text>
</comment>
<evidence type="ECO:0000313" key="2">
    <source>
        <dbReference type="EMBL" id="CAL1153675.1"/>
    </source>
</evidence>
<evidence type="ECO:0000313" key="1">
    <source>
        <dbReference type="EMBL" id="CAI4000300.1"/>
    </source>
</evidence>
<organism evidence="1">
    <name type="scientific">Cladocopium goreaui</name>
    <dbReference type="NCBI Taxonomy" id="2562237"/>
    <lineage>
        <taxon>Eukaryota</taxon>
        <taxon>Sar</taxon>
        <taxon>Alveolata</taxon>
        <taxon>Dinophyceae</taxon>
        <taxon>Suessiales</taxon>
        <taxon>Symbiodiniaceae</taxon>
        <taxon>Cladocopium</taxon>
    </lineage>
</organism>
<dbReference type="EMBL" id="CAMXCT030002768">
    <property type="protein sequence ID" value="CAL4787612.1"/>
    <property type="molecule type" value="Genomic_DNA"/>
</dbReference>
<reference evidence="1" key="1">
    <citation type="submission" date="2022-10" db="EMBL/GenBank/DDBJ databases">
        <authorList>
            <person name="Chen Y."/>
            <person name="Dougan E. K."/>
            <person name="Chan C."/>
            <person name="Rhodes N."/>
            <person name="Thang M."/>
        </authorList>
    </citation>
    <scope>NUCLEOTIDE SEQUENCE</scope>
</reference>
<name>A0A9P1CZJ7_9DINO</name>
<sequence>MDAASLQAAPLLDCFSGQEASLFPEHLCCDAERWPPSGWWKCWGGDFTYENCCGALPSCSDELVSEVWKFVDPNAERTYREFWLSNAFYKISRVRKELMCKIPFVASRVLAFTNLDWIEQWEVLNFPRQCVHNHTNFQLGSIVDAMWSIFEELPLEDFLKSGKWAEMILKRLYGHSKKTAYYLLSDGMSLLPGRLPLSDASMTPEDEEFQRLLRRRLNLKLPLPMAEAQQYLQRPQASVFGRVAAYLVLATLQVAAPRREAMEAAQELLSSGGAAFRVAADAWEEAEEVLVISCLPEIGALPKGLELQEPGSSRLAEDAGLPWSLEPTPGRKGDQVGVADQLWSELDGCLATRNRHLTRDPFAKPWLWLRTVAFRVSTTRIGSLLRTHIW</sequence>
<dbReference type="AlphaFoldDB" id="A0A9P1CZJ7"/>
<keyword evidence="3" id="KW-0418">Kinase</keyword>
<evidence type="ECO:0000313" key="3">
    <source>
        <dbReference type="EMBL" id="CAL4787612.1"/>
    </source>
</evidence>
<evidence type="ECO:0000313" key="4">
    <source>
        <dbReference type="Proteomes" id="UP001152797"/>
    </source>
</evidence>
<proteinExistence type="predicted"/>
<dbReference type="EMBL" id="CAMXCT020002768">
    <property type="protein sequence ID" value="CAL1153675.1"/>
    <property type="molecule type" value="Genomic_DNA"/>
</dbReference>
<dbReference type="GO" id="GO:0016301">
    <property type="term" value="F:kinase activity"/>
    <property type="evidence" value="ECO:0007669"/>
    <property type="project" value="UniProtKB-KW"/>
</dbReference>
<dbReference type="EMBL" id="CAMXCT010002768">
    <property type="protein sequence ID" value="CAI4000300.1"/>
    <property type="molecule type" value="Genomic_DNA"/>
</dbReference>
<gene>
    <name evidence="1" type="ORF">C1SCF055_LOCUS26427</name>
</gene>
<protein>
    <submittedName>
        <fullName evidence="3">Protein kinase domain-containing protein</fullName>
    </submittedName>
</protein>
<reference evidence="2" key="2">
    <citation type="submission" date="2024-04" db="EMBL/GenBank/DDBJ databases">
        <authorList>
            <person name="Chen Y."/>
            <person name="Shah S."/>
            <person name="Dougan E. K."/>
            <person name="Thang M."/>
            <person name="Chan C."/>
        </authorList>
    </citation>
    <scope>NUCLEOTIDE SEQUENCE [LARGE SCALE GENOMIC DNA]</scope>
</reference>
<keyword evidence="3" id="KW-0808">Transferase</keyword>
<keyword evidence="4" id="KW-1185">Reference proteome</keyword>
<accession>A0A9P1CZJ7</accession>